<dbReference type="InterPro" id="IPR002514">
    <property type="entry name" value="Transposase_8"/>
</dbReference>
<dbReference type="Pfam" id="PF01527">
    <property type="entry name" value="HTH_Tnp_1"/>
    <property type="match status" value="1"/>
</dbReference>
<proteinExistence type="predicted"/>
<dbReference type="AlphaFoldDB" id="A0A7S4BJQ4"/>
<accession>A0A7S4BJQ4</accession>
<feature type="compositionally biased region" description="Basic residues" evidence="1">
    <location>
        <begin position="92"/>
        <end position="101"/>
    </location>
</feature>
<reference evidence="2" key="1">
    <citation type="submission" date="2021-01" db="EMBL/GenBank/DDBJ databases">
        <authorList>
            <person name="Corre E."/>
            <person name="Pelletier E."/>
            <person name="Niang G."/>
            <person name="Scheremetjew M."/>
            <person name="Finn R."/>
            <person name="Kale V."/>
            <person name="Holt S."/>
            <person name="Cochrane G."/>
            <person name="Meng A."/>
            <person name="Brown T."/>
            <person name="Cohen L."/>
        </authorList>
    </citation>
    <scope>NUCLEOTIDE SEQUENCE</scope>
    <source>
        <strain evidence="2">CCMP645</strain>
    </source>
</reference>
<feature type="region of interest" description="Disordered" evidence="1">
    <location>
        <begin position="64"/>
        <end position="135"/>
    </location>
</feature>
<gene>
    <name evidence="2" type="ORF">PCAR00345_LOCUS19967</name>
</gene>
<feature type="region of interest" description="Disordered" evidence="1">
    <location>
        <begin position="201"/>
        <end position="224"/>
    </location>
</feature>
<dbReference type="GO" id="GO:0043565">
    <property type="term" value="F:sequence-specific DNA binding"/>
    <property type="evidence" value="ECO:0007669"/>
    <property type="project" value="InterPro"/>
</dbReference>
<evidence type="ECO:0000256" key="1">
    <source>
        <dbReference type="SAM" id="MobiDB-lite"/>
    </source>
</evidence>
<dbReference type="SUPFAM" id="SSF48295">
    <property type="entry name" value="TrpR-like"/>
    <property type="match status" value="1"/>
</dbReference>
<sequence length="407" mass="44598">MVARSQQPLMKKRTTYDTAFKVQVVREALQRPVSNRIKPTCARYPGIEPCQLRKWIRNLESEARNGPIGEPIPMRKRPPKPSEQPPSSPVRRSSRPRRPTKHAADEAEIDDGSSYDSERDEHDEHAYAQPHARANVLEPSDALALNSAMPATYRPWSEGGLLQRPFERYNPSLYGMAVTDTFSFSVKQQAASVAAAVQTSSFGKAEDGSETSASSSGGDLTMDDGALLHVHAPHSQEDDALTPPCATDGCTPRTLRGCMSTPYKTFADMPTEMPSEINLNDFNASPRRGPHKPSCLSAPLKRAAEADRVPLALVSAGDLASYGAALAAPYSAENLISRSGLIGLDVEVSREQWFAEWCARLLTHRPSLGPWCSRMTPGVTRANRRFCCDARCSRLSEVASEEGLLLH</sequence>
<dbReference type="GO" id="GO:0004803">
    <property type="term" value="F:transposase activity"/>
    <property type="evidence" value="ECO:0007669"/>
    <property type="project" value="InterPro"/>
</dbReference>
<dbReference type="EMBL" id="HBIZ01031337">
    <property type="protein sequence ID" value="CAE0767355.1"/>
    <property type="molecule type" value="Transcribed_RNA"/>
</dbReference>
<organism evidence="2">
    <name type="scientific">Chrysotila carterae</name>
    <name type="common">Marine alga</name>
    <name type="synonym">Syracosphaera carterae</name>
    <dbReference type="NCBI Taxonomy" id="13221"/>
    <lineage>
        <taxon>Eukaryota</taxon>
        <taxon>Haptista</taxon>
        <taxon>Haptophyta</taxon>
        <taxon>Prymnesiophyceae</taxon>
        <taxon>Isochrysidales</taxon>
        <taxon>Isochrysidaceae</taxon>
        <taxon>Chrysotila</taxon>
    </lineage>
</organism>
<feature type="compositionally biased region" description="Basic and acidic residues" evidence="1">
    <location>
        <begin position="116"/>
        <end position="126"/>
    </location>
</feature>
<dbReference type="InterPro" id="IPR010921">
    <property type="entry name" value="Trp_repressor/repl_initiator"/>
</dbReference>
<protein>
    <submittedName>
        <fullName evidence="2">Uncharacterized protein</fullName>
    </submittedName>
</protein>
<name>A0A7S4BJQ4_CHRCT</name>
<evidence type="ECO:0000313" key="2">
    <source>
        <dbReference type="EMBL" id="CAE0767355.1"/>
    </source>
</evidence>
<dbReference type="GO" id="GO:0006313">
    <property type="term" value="P:DNA transposition"/>
    <property type="evidence" value="ECO:0007669"/>
    <property type="project" value="InterPro"/>
</dbReference>